<protein>
    <submittedName>
        <fullName evidence="2">VP4</fullName>
    </submittedName>
</protein>
<name>A0A8E7G2A6_9VIRU</name>
<evidence type="ECO:0000313" key="2">
    <source>
        <dbReference type="EMBL" id="QVW56836.1"/>
    </source>
</evidence>
<reference evidence="2" key="2">
    <citation type="journal article" date="2022" name="Gigascience">
        <title>Parvovirus dark matter in the cloaca of wild birds.</title>
        <authorList>
            <person name="Dai Z."/>
            <person name="Wang H."/>
            <person name="Wu H."/>
            <person name="Zhang Q."/>
            <person name="Ji L."/>
            <person name="Wang X."/>
            <person name="Shen Q."/>
            <person name="Yang S."/>
            <person name="Ma X."/>
            <person name="Shan T."/>
            <person name="Zhang W."/>
        </authorList>
    </citation>
    <scope>NUCLEOTIDE SEQUENCE</scope>
    <source>
        <strain evidence="2">Ybw116par017</strain>
    </source>
</reference>
<reference evidence="2" key="1">
    <citation type="submission" date="2020-09" db="EMBL/GenBank/DDBJ databases">
        <authorList>
            <person name="Dai Z."/>
            <person name="Yang S."/>
            <person name="Zhang W."/>
        </authorList>
    </citation>
    <scope>NUCLEOTIDE SEQUENCE</scope>
    <source>
        <strain evidence="2">Ybw116par017</strain>
    </source>
</reference>
<sequence>MSKRPHRGQQLYSDINKALSVRYKELKARDKTLTWTDFQRSDAAKVCRESFKRSRLHVDEQQPGPSSASERPASPGLPDIANPAVPDDSDYDHFDPDSILADLFPNQNMDIDPPLEGEASGSSGPRGAHGASSSGSPLVPLSKSTASDGWSMNFTKSRTAFAYAYCNAQLNLQSGLFDGVCTSMAYVPVDWLPFYLSPQEFSSLPPHARITDVWCKIKVIGVRSAFDTGSTLSATATSEYCPILHTCVGLNNKFNISNVKYTTAAAAPMVPTGYGAISGTSMAEKYYNHATSSVMCVPRSATGYAMFMWNKEVYANTVENYEKYQPHLGKMARIDKYVNAYLMNSAIGEDVIDYRYRVKSGYINNPKITYQYGMGARQIPFQNRGSTLREVWWNNNDKRWEVSGTAYHEKHYQQATFSYSQSLEKSRSFTADGAALHNTPNQPQVHIGMQAIPQLNPATESTGFMNACVYYHITCGATVVGDINSDWTHGTAACHPSNAVFINYQSTPYNQPEVYFGQATDALNIAYVENVIERNESSPRFAKLVKSKGIEKIVQDMVL</sequence>
<accession>A0A8E7G2A6</accession>
<organism evidence="2">
    <name type="scientific">Phylloscopus inornatus ambidensovirus</name>
    <dbReference type="NCBI Taxonomy" id="2794452"/>
    <lineage>
        <taxon>Viruses</taxon>
        <taxon>Monodnaviria</taxon>
        <taxon>Shotokuvirae</taxon>
        <taxon>Cossaviricota</taxon>
        <taxon>Quintoviricetes</taxon>
        <taxon>Piccovirales</taxon>
        <taxon>Parvoviridae</taxon>
        <taxon>Densovirinae</taxon>
        <taxon>Ambidensovirus</taxon>
    </lineage>
</organism>
<dbReference type="InterPro" id="IPR003433">
    <property type="entry name" value="Capsid_VP4_densovirus"/>
</dbReference>
<feature type="region of interest" description="Disordered" evidence="1">
    <location>
        <begin position="54"/>
        <end position="140"/>
    </location>
</feature>
<evidence type="ECO:0000256" key="1">
    <source>
        <dbReference type="SAM" id="MobiDB-lite"/>
    </source>
</evidence>
<dbReference type="GO" id="GO:0005198">
    <property type="term" value="F:structural molecule activity"/>
    <property type="evidence" value="ECO:0007669"/>
    <property type="project" value="InterPro"/>
</dbReference>
<dbReference type="Pfam" id="PF02336">
    <property type="entry name" value="Denso_VP4"/>
    <property type="match status" value="1"/>
</dbReference>
<feature type="compositionally biased region" description="Polar residues" evidence="1">
    <location>
        <begin position="131"/>
        <end position="140"/>
    </location>
</feature>
<proteinExistence type="predicted"/>
<dbReference type="EMBL" id="MW046600">
    <property type="protein sequence ID" value="QVW56836.1"/>
    <property type="molecule type" value="Genomic_DNA"/>
</dbReference>